<gene>
    <name evidence="1" type="ORF">POCTA_138.1.T0120359</name>
</gene>
<dbReference type="OrthoDB" id="10437360at2759"/>
<proteinExistence type="predicted"/>
<sequence length="311" mass="37822">MNNIQQTQYITKNQFYYYYNTIRNVISIFHQRFIYRLTVQLKFSISTYNKNLTWHCWIWQWDNKKWKNKFLNREVNVFYLSKLEKVCCLSISHYYQFTHSKQFNRFTLFFQNPNEQGWNYFAGFRVLPQNSFSAFIGNTQNKGHIITKQYLDMKILNNYCLSYFLDALKISQNLQGQFTMRICLPNYAQSDFRLRTVWKEKFIFAFKFDKQPQVEMGYSLPLSNSLYLSTLSNFYYYDNKVNTIIQFTWHCKGQITKFGVENHFTRYSRICPFVLLERVVFQDPNVILKCQYKNNKPSLQINFEYDSQNNN</sequence>
<accession>A0A8S1SND3</accession>
<evidence type="ECO:0000313" key="2">
    <source>
        <dbReference type="Proteomes" id="UP000683925"/>
    </source>
</evidence>
<dbReference type="OMA" id="QINFEYD"/>
<name>A0A8S1SND3_PAROT</name>
<keyword evidence="2" id="KW-1185">Reference proteome</keyword>
<protein>
    <submittedName>
        <fullName evidence="1">Uncharacterized protein</fullName>
    </submittedName>
</protein>
<dbReference type="EMBL" id="CAJJDP010000011">
    <property type="protein sequence ID" value="CAD8141298.1"/>
    <property type="molecule type" value="Genomic_DNA"/>
</dbReference>
<reference evidence="1" key="1">
    <citation type="submission" date="2021-01" db="EMBL/GenBank/DDBJ databases">
        <authorList>
            <consortium name="Genoscope - CEA"/>
            <person name="William W."/>
        </authorList>
    </citation>
    <scope>NUCLEOTIDE SEQUENCE</scope>
</reference>
<dbReference type="Proteomes" id="UP000683925">
    <property type="component" value="Unassembled WGS sequence"/>
</dbReference>
<comment type="caution">
    <text evidence="1">The sequence shown here is derived from an EMBL/GenBank/DDBJ whole genome shotgun (WGS) entry which is preliminary data.</text>
</comment>
<dbReference type="AlphaFoldDB" id="A0A8S1SND3"/>
<organism evidence="1 2">
    <name type="scientific">Paramecium octaurelia</name>
    <dbReference type="NCBI Taxonomy" id="43137"/>
    <lineage>
        <taxon>Eukaryota</taxon>
        <taxon>Sar</taxon>
        <taxon>Alveolata</taxon>
        <taxon>Ciliophora</taxon>
        <taxon>Intramacronucleata</taxon>
        <taxon>Oligohymenophorea</taxon>
        <taxon>Peniculida</taxon>
        <taxon>Parameciidae</taxon>
        <taxon>Paramecium</taxon>
    </lineage>
</organism>
<evidence type="ECO:0000313" key="1">
    <source>
        <dbReference type="EMBL" id="CAD8141298.1"/>
    </source>
</evidence>